<dbReference type="CDD" id="cd03254">
    <property type="entry name" value="ABCC_Glucan_exporter_like"/>
    <property type="match status" value="1"/>
</dbReference>
<dbReference type="InterPro" id="IPR027417">
    <property type="entry name" value="P-loop_NTPase"/>
</dbReference>
<dbReference type="PANTHER" id="PTHR24221:SF499">
    <property type="entry name" value="FATTY ACID ABC TRANSPORTER ATP-BINDING_PERMEASE PROTEIN"/>
    <property type="match status" value="1"/>
</dbReference>
<dbReference type="SMART" id="SM00382">
    <property type="entry name" value="AAA"/>
    <property type="match status" value="1"/>
</dbReference>
<dbReference type="GO" id="GO:0016020">
    <property type="term" value="C:membrane"/>
    <property type="evidence" value="ECO:0007669"/>
    <property type="project" value="UniProtKB-SubCell"/>
</dbReference>
<feature type="non-terminal residue" evidence="9">
    <location>
        <position position="272"/>
    </location>
</feature>
<evidence type="ECO:0000259" key="8">
    <source>
        <dbReference type="PROSITE" id="PS50893"/>
    </source>
</evidence>
<evidence type="ECO:0000256" key="2">
    <source>
        <dbReference type="ARBA" id="ARBA00022448"/>
    </source>
</evidence>
<feature type="non-terminal residue" evidence="9">
    <location>
        <position position="1"/>
    </location>
</feature>
<sequence>ALPVDDFKGKVVFRDVEFSYVPKEKVIKGMSFEVKHGQVMAIVGPTGAGKTTMVNLLSRFYDIQEGSILIDDKNILKYQKDDLRRQLGVVLQDVFLFSGAVMENIRYGDLEATDEECIAAAKLANADGFIRRLPQGYDTLLSERAGNLSQGQRQLISIARAILANPSILILDEATSSVDTRTEIQIQEALHRLMEDRTSFVIAHRLSTIRKADTVLVINHGEIVERGSHEELMEKKGFYYNLYMSQFKGTIEEADFEYIKPVEVYDKPQQIQ</sequence>
<evidence type="ECO:0000313" key="9">
    <source>
        <dbReference type="EMBL" id="GAG12983.1"/>
    </source>
</evidence>
<evidence type="ECO:0000256" key="5">
    <source>
        <dbReference type="ARBA" id="ARBA00022840"/>
    </source>
</evidence>
<dbReference type="GO" id="GO:0042626">
    <property type="term" value="F:ATPase-coupled transmembrane transporter activity"/>
    <property type="evidence" value="ECO:0007669"/>
    <property type="project" value="TreeGrafter"/>
</dbReference>
<dbReference type="SUPFAM" id="SSF52540">
    <property type="entry name" value="P-loop containing nucleoside triphosphate hydrolases"/>
    <property type="match status" value="1"/>
</dbReference>
<keyword evidence="4" id="KW-0547">Nucleotide-binding</keyword>
<dbReference type="EMBL" id="BARS01020968">
    <property type="protein sequence ID" value="GAG12983.1"/>
    <property type="molecule type" value="Genomic_DNA"/>
</dbReference>
<name>X0VKJ4_9ZZZZ</name>
<dbReference type="GO" id="GO:0016887">
    <property type="term" value="F:ATP hydrolysis activity"/>
    <property type="evidence" value="ECO:0007669"/>
    <property type="project" value="InterPro"/>
</dbReference>
<evidence type="ECO:0000256" key="4">
    <source>
        <dbReference type="ARBA" id="ARBA00022741"/>
    </source>
</evidence>
<keyword evidence="3" id="KW-0812">Transmembrane</keyword>
<dbReference type="InterPro" id="IPR017871">
    <property type="entry name" value="ABC_transporter-like_CS"/>
</dbReference>
<evidence type="ECO:0000256" key="6">
    <source>
        <dbReference type="ARBA" id="ARBA00022989"/>
    </source>
</evidence>
<evidence type="ECO:0000256" key="7">
    <source>
        <dbReference type="ARBA" id="ARBA00023136"/>
    </source>
</evidence>
<keyword evidence="2" id="KW-0813">Transport</keyword>
<dbReference type="AlphaFoldDB" id="X0VKJ4"/>
<dbReference type="Pfam" id="PF00005">
    <property type="entry name" value="ABC_tran"/>
    <property type="match status" value="1"/>
</dbReference>
<proteinExistence type="predicted"/>
<dbReference type="Gene3D" id="3.40.50.300">
    <property type="entry name" value="P-loop containing nucleotide triphosphate hydrolases"/>
    <property type="match status" value="1"/>
</dbReference>
<dbReference type="InterPro" id="IPR003439">
    <property type="entry name" value="ABC_transporter-like_ATP-bd"/>
</dbReference>
<reference evidence="9" key="1">
    <citation type="journal article" date="2014" name="Front. Microbiol.">
        <title>High frequency of phylogenetically diverse reductive dehalogenase-homologous genes in deep subseafloor sedimentary metagenomes.</title>
        <authorList>
            <person name="Kawai M."/>
            <person name="Futagami T."/>
            <person name="Toyoda A."/>
            <person name="Takaki Y."/>
            <person name="Nishi S."/>
            <person name="Hori S."/>
            <person name="Arai W."/>
            <person name="Tsubouchi T."/>
            <person name="Morono Y."/>
            <person name="Uchiyama I."/>
            <person name="Ito T."/>
            <person name="Fujiyama A."/>
            <person name="Inagaki F."/>
            <person name="Takami H."/>
        </authorList>
    </citation>
    <scope>NUCLEOTIDE SEQUENCE</scope>
    <source>
        <strain evidence="9">Expedition CK06-06</strain>
    </source>
</reference>
<evidence type="ECO:0000256" key="1">
    <source>
        <dbReference type="ARBA" id="ARBA00004141"/>
    </source>
</evidence>
<dbReference type="PROSITE" id="PS50893">
    <property type="entry name" value="ABC_TRANSPORTER_2"/>
    <property type="match status" value="1"/>
</dbReference>
<dbReference type="InterPro" id="IPR039421">
    <property type="entry name" value="Type_1_exporter"/>
</dbReference>
<accession>X0VKJ4</accession>
<dbReference type="GO" id="GO:0005524">
    <property type="term" value="F:ATP binding"/>
    <property type="evidence" value="ECO:0007669"/>
    <property type="project" value="UniProtKB-KW"/>
</dbReference>
<keyword evidence="5" id="KW-0067">ATP-binding</keyword>
<feature type="domain" description="ABC transporter" evidence="8">
    <location>
        <begin position="11"/>
        <end position="245"/>
    </location>
</feature>
<dbReference type="PANTHER" id="PTHR24221">
    <property type="entry name" value="ATP-BINDING CASSETTE SUB-FAMILY B"/>
    <property type="match status" value="1"/>
</dbReference>
<keyword evidence="6" id="KW-1133">Transmembrane helix</keyword>
<evidence type="ECO:0000256" key="3">
    <source>
        <dbReference type="ARBA" id="ARBA00022692"/>
    </source>
</evidence>
<dbReference type="PROSITE" id="PS00211">
    <property type="entry name" value="ABC_TRANSPORTER_1"/>
    <property type="match status" value="1"/>
</dbReference>
<protein>
    <recommendedName>
        <fullName evidence="8">ABC transporter domain-containing protein</fullName>
    </recommendedName>
</protein>
<organism evidence="9">
    <name type="scientific">marine sediment metagenome</name>
    <dbReference type="NCBI Taxonomy" id="412755"/>
    <lineage>
        <taxon>unclassified sequences</taxon>
        <taxon>metagenomes</taxon>
        <taxon>ecological metagenomes</taxon>
    </lineage>
</organism>
<comment type="subcellular location">
    <subcellularLocation>
        <location evidence="1">Membrane</location>
        <topology evidence="1">Multi-pass membrane protein</topology>
    </subcellularLocation>
</comment>
<dbReference type="InterPro" id="IPR003593">
    <property type="entry name" value="AAA+_ATPase"/>
</dbReference>
<gene>
    <name evidence="9" type="ORF">S01H1_33753</name>
</gene>
<comment type="caution">
    <text evidence="9">The sequence shown here is derived from an EMBL/GenBank/DDBJ whole genome shotgun (WGS) entry which is preliminary data.</text>
</comment>
<keyword evidence="7" id="KW-0472">Membrane</keyword>
<dbReference type="FunFam" id="3.40.50.300:FF:000287">
    <property type="entry name" value="Multidrug ABC transporter ATP-binding protein"/>
    <property type="match status" value="1"/>
</dbReference>